<dbReference type="Gene3D" id="3.40.50.300">
    <property type="entry name" value="P-loop containing nucleotide triphosphate hydrolases"/>
    <property type="match status" value="2"/>
</dbReference>
<keyword evidence="3" id="KW-0547">Nucleotide-binding</keyword>
<evidence type="ECO:0000259" key="2">
    <source>
        <dbReference type="Pfam" id="PF01935"/>
    </source>
</evidence>
<dbReference type="GO" id="GO:0005524">
    <property type="term" value="F:ATP binding"/>
    <property type="evidence" value="ECO:0007669"/>
    <property type="project" value="UniProtKB-KW"/>
</dbReference>
<feature type="region of interest" description="Disordered" evidence="1">
    <location>
        <begin position="551"/>
        <end position="573"/>
    </location>
</feature>
<gene>
    <name evidence="3" type="ORF">GGI48_04095</name>
</gene>
<dbReference type="Proteomes" id="UP000515277">
    <property type="component" value="Chromosome"/>
</dbReference>
<name>A0A7G8YRT0_9PSED</name>
<dbReference type="PANTHER" id="PTHR42957">
    <property type="entry name" value="HELICASE MJ1565-RELATED"/>
    <property type="match status" value="1"/>
</dbReference>
<organism evidence="3 4">
    <name type="scientific">Pseudomonas protegens</name>
    <dbReference type="NCBI Taxonomy" id="380021"/>
    <lineage>
        <taxon>Bacteria</taxon>
        <taxon>Pseudomonadati</taxon>
        <taxon>Pseudomonadota</taxon>
        <taxon>Gammaproteobacteria</taxon>
        <taxon>Pseudomonadales</taxon>
        <taxon>Pseudomonadaceae</taxon>
        <taxon>Pseudomonas</taxon>
    </lineage>
</organism>
<evidence type="ECO:0000313" key="3">
    <source>
        <dbReference type="EMBL" id="QNH78378.1"/>
    </source>
</evidence>
<dbReference type="InterPro" id="IPR027417">
    <property type="entry name" value="P-loop_NTPase"/>
</dbReference>
<evidence type="ECO:0000256" key="1">
    <source>
        <dbReference type="SAM" id="MobiDB-lite"/>
    </source>
</evidence>
<dbReference type="SUPFAM" id="SSF52540">
    <property type="entry name" value="P-loop containing nucleoside triphosphate hydrolases"/>
    <property type="match status" value="1"/>
</dbReference>
<evidence type="ECO:0000313" key="4">
    <source>
        <dbReference type="Proteomes" id="UP000515277"/>
    </source>
</evidence>
<feature type="compositionally biased region" description="Polar residues" evidence="1">
    <location>
        <begin position="562"/>
        <end position="573"/>
    </location>
</feature>
<dbReference type="InterPro" id="IPR002789">
    <property type="entry name" value="HerA_central"/>
</dbReference>
<dbReference type="RefSeq" id="WP_179597132.1">
    <property type="nucleotide sequence ID" value="NZ_CP060201.1"/>
</dbReference>
<dbReference type="PANTHER" id="PTHR42957:SF1">
    <property type="entry name" value="HELICASE MJ1565-RELATED"/>
    <property type="match status" value="1"/>
</dbReference>
<reference evidence="4" key="1">
    <citation type="journal article" date="2020" name="Microbiol. Resour. Announc.">
        <title>Complete genome sequences of four natural Pseudomonas isolates that catabolize a wide range of aromatic compounds relevant to lignin valorization.</title>
        <authorList>
            <person name="Hatmaker E.A."/>
            <person name="Presley G."/>
            <person name="Cannon O."/>
            <person name="Guss A.M."/>
            <person name="Elkins J.G."/>
        </authorList>
    </citation>
    <scope>NUCLEOTIDE SEQUENCE [LARGE SCALE GENOMIC DNA]</scope>
    <source>
        <strain evidence="4">H1F5C</strain>
    </source>
</reference>
<feature type="domain" description="Helicase HerA central" evidence="2">
    <location>
        <begin position="153"/>
        <end position="274"/>
    </location>
</feature>
<sequence length="573" mass="61774">MSALDGILASNLKIGVVSSVSAHLVKTNLAHAGNVSGQYLGHNRYGKGEVGELVLVEGQQAVLLGRITEVTLPDRDRSEISQDFAGSRQIDAIGFIRLLGSVNPHSLRVTAGVSSYPRLGDRVYSAPGEFISQIPLLTSTGVDGAPPEVALSLGHVAGDGGFPIAVTPEKIFGRHCAILGSTGGGKSWTTSKLIEECRRFSAKVVLIDATGEYRSLVGDDTVHCHLGSPLHLAGGSVEVAIPPTSFTESDFIALFQPSGKTQGPKLREAIKSLRLVHLAPDLFPKHIVWKVDQSKEVYREAMNRGTNASLVGNPTTPFNPRKLVPQLVQECCYPTAFNDSERFGGASNEISHCSSLMTRILGVMESPSLGCVFSPAAGLPSFVDQLDNFINSDKKLFRVCLSSIGYEFNAREVVANVIGRLLLQRARGEVFRKRPLITILDEAHNFLGKTVGNEDDLQNLDAFELIAKEGRKYGLNICLATQRPRDITEGVLSQMGTLLVHRLTNDRDREVVERACGEIDRSAAAFLPNLKQGEVAMVGVDFPIPVTIQISRPTQPPISDGPSFQSSWGSPGH</sequence>
<keyword evidence="3" id="KW-0067">ATP-binding</keyword>
<dbReference type="InterPro" id="IPR008571">
    <property type="entry name" value="HerA-like"/>
</dbReference>
<dbReference type="AlphaFoldDB" id="A0A7G8YRT0"/>
<protein>
    <submittedName>
        <fullName evidence="3">ATP-binding protein</fullName>
    </submittedName>
</protein>
<dbReference type="Pfam" id="PF01935">
    <property type="entry name" value="DUF87"/>
    <property type="match status" value="1"/>
</dbReference>
<accession>A0A7G8YRT0</accession>
<proteinExistence type="predicted"/>
<dbReference type="EMBL" id="CP060201">
    <property type="protein sequence ID" value="QNH78378.1"/>
    <property type="molecule type" value="Genomic_DNA"/>
</dbReference>